<proteinExistence type="inferred from homology"/>
<comment type="subcellular location">
    <subcellularLocation>
        <location evidence="1">Membrane</location>
        <topology evidence="1">Single-pass membrane protein</topology>
    </subcellularLocation>
</comment>
<accession>A0AAV2EYR0</accession>
<keyword evidence="11" id="KW-0472">Membrane</keyword>
<dbReference type="GO" id="GO:0004674">
    <property type="term" value="F:protein serine/threonine kinase activity"/>
    <property type="evidence" value="ECO:0007669"/>
    <property type="project" value="UniProtKB-KW"/>
</dbReference>
<dbReference type="InterPro" id="IPR000719">
    <property type="entry name" value="Prot_kinase_dom"/>
</dbReference>
<evidence type="ECO:0000256" key="6">
    <source>
        <dbReference type="ARBA" id="ARBA00022729"/>
    </source>
</evidence>
<evidence type="ECO:0000259" key="21">
    <source>
        <dbReference type="PROSITE" id="PS50948"/>
    </source>
</evidence>
<dbReference type="PANTHER" id="PTHR47976">
    <property type="entry name" value="G-TYPE LECTIN S-RECEPTOR-LIKE SERINE/THREONINE-PROTEIN KINASE SD2-5"/>
    <property type="match status" value="1"/>
</dbReference>
<keyword evidence="14" id="KW-0325">Glycoprotein</keyword>
<feature type="domain" description="Bulb-type lectin" evidence="20">
    <location>
        <begin position="41"/>
        <end position="156"/>
    </location>
</feature>
<evidence type="ECO:0000256" key="16">
    <source>
        <dbReference type="ARBA" id="ARBA00048679"/>
    </source>
</evidence>
<evidence type="ECO:0000259" key="19">
    <source>
        <dbReference type="PROSITE" id="PS50011"/>
    </source>
</evidence>
<dbReference type="PROSITE" id="PS50948">
    <property type="entry name" value="PAN"/>
    <property type="match status" value="1"/>
</dbReference>
<feature type="signal peptide" evidence="18">
    <location>
        <begin position="1"/>
        <end position="27"/>
    </location>
</feature>
<dbReference type="EMBL" id="OZ034818">
    <property type="protein sequence ID" value="CAL1391188.1"/>
    <property type="molecule type" value="Genomic_DNA"/>
</dbReference>
<dbReference type="EC" id="2.7.11.1" evidence="17"/>
<comment type="catalytic activity">
    <reaction evidence="16 17">
        <text>L-seryl-[protein] + ATP = O-phospho-L-seryl-[protein] + ADP + H(+)</text>
        <dbReference type="Rhea" id="RHEA:17989"/>
        <dbReference type="Rhea" id="RHEA-COMP:9863"/>
        <dbReference type="Rhea" id="RHEA-COMP:11604"/>
        <dbReference type="ChEBI" id="CHEBI:15378"/>
        <dbReference type="ChEBI" id="CHEBI:29999"/>
        <dbReference type="ChEBI" id="CHEBI:30616"/>
        <dbReference type="ChEBI" id="CHEBI:83421"/>
        <dbReference type="ChEBI" id="CHEBI:456216"/>
        <dbReference type="EC" id="2.7.11.1"/>
    </reaction>
</comment>
<evidence type="ECO:0000256" key="5">
    <source>
        <dbReference type="ARBA" id="ARBA00022692"/>
    </source>
</evidence>
<dbReference type="InterPro" id="IPR008271">
    <property type="entry name" value="Ser/Thr_kinase_AS"/>
</dbReference>
<keyword evidence="10" id="KW-1133">Transmembrane helix</keyword>
<dbReference type="InterPro" id="IPR024171">
    <property type="entry name" value="SRK-like_kinase"/>
</dbReference>
<dbReference type="InterPro" id="IPR003609">
    <property type="entry name" value="Pan_app"/>
</dbReference>
<dbReference type="FunFam" id="2.90.10.10:FF:000013">
    <property type="entry name" value="G-type lectin S-receptor-like serine/threonine-protein kinase LECRK1"/>
    <property type="match status" value="1"/>
</dbReference>
<feature type="domain" description="Apple" evidence="21">
    <location>
        <begin position="352"/>
        <end position="437"/>
    </location>
</feature>
<keyword evidence="6 18" id="KW-0732">Signal</keyword>
<dbReference type="InterPro" id="IPR011009">
    <property type="entry name" value="Kinase-like_dom_sf"/>
</dbReference>
<evidence type="ECO:0000256" key="11">
    <source>
        <dbReference type="ARBA" id="ARBA00023136"/>
    </source>
</evidence>
<dbReference type="SMART" id="SM00220">
    <property type="entry name" value="S_TKc"/>
    <property type="match status" value="1"/>
</dbReference>
<evidence type="ECO:0000313" key="22">
    <source>
        <dbReference type="EMBL" id="CAL1391188.1"/>
    </source>
</evidence>
<evidence type="ECO:0000256" key="17">
    <source>
        <dbReference type="PIRNR" id="PIRNR000641"/>
    </source>
</evidence>
<dbReference type="PROSITE" id="PS00108">
    <property type="entry name" value="PROTEIN_KINASE_ST"/>
    <property type="match status" value="1"/>
</dbReference>
<evidence type="ECO:0000256" key="15">
    <source>
        <dbReference type="ARBA" id="ARBA00047899"/>
    </source>
</evidence>
<gene>
    <name evidence="22" type="ORF">LTRI10_LOCUS31930</name>
</gene>
<evidence type="ECO:0000256" key="10">
    <source>
        <dbReference type="ARBA" id="ARBA00022989"/>
    </source>
</evidence>
<evidence type="ECO:0000313" key="23">
    <source>
        <dbReference type="Proteomes" id="UP001497516"/>
    </source>
</evidence>
<dbReference type="PROSITE" id="PS50011">
    <property type="entry name" value="PROTEIN_KINASE_DOM"/>
    <property type="match status" value="1"/>
</dbReference>
<dbReference type="Pfam" id="PF01453">
    <property type="entry name" value="B_lectin"/>
    <property type="match status" value="1"/>
</dbReference>
<evidence type="ECO:0000256" key="3">
    <source>
        <dbReference type="ARBA" id="ARBA00022536"/>
    </source>
</evidence>
<dbReference type="InterPro" id="IPR051343">
    <property type="entry name" value="G-type_lectin_kinases/EP1-like"/>
</dbReference>
<keyword evidence="7 17" id="KW-0547">Nucleotide-binding</keyword>
<dbReference type="GO" id="GO:0016020">
    <property type="term" value="C:membrane"/>
    <property type="evidence" value="ECO:0007669"/>
    <property type="project" value="UniProtKB-SubCell"/>
</dbReference>
<dbReference type="InterPro" id="IPR001480">
    <property type="entry name" value="Bulb-type_lectin_dom"/>
</dbReference>
<dbReference type="FunFam" id="1.10.510.10:FF:000237">
    <property type="entry name" value="G-type lectin S-receptor-like serine/threonine-protein kinase"/>
    <property type="match status" value="1"/>
</dbReference>
<keyword evidence="23" id="KW-1185">Reference proteome</keyword>
<dbReference type="Gene3D" id="2.90.10.10">
    <property type="entry name" value="Bulb-type lectin domain"/>
    <property type="match status" value="2"/>
</dbReference>
<evidence type="ECO:0000256" key="7">
    <source>
        <dbReference type="ARBA" id="ARBA00022741"/>
    </source>
</evidence>
<evidence type="ECO:0000256" key="8">
    <source>
        <dbReference type="ARBA" id="ARBA00022777"/>
    </source>
</evidence>
<keyword evidence="5" id="KW-0812">Transmembrane</keyword>
<evidence type="ECO:0000256" key="1">
    <source>
        <dbReference type="ARBA" id="ARBA00004167"/>
    </source>
</evidence>
<dbReference type="PANTHER" id="PTHR47976:SF47">
    <property type="entry name" value="RECEPTOR-LIKE SERINE_THREONINE-PROTEIN KINASE"/>
    <property type="match status" value="1"/>
</dbReference>
<feature type="chain" id="PRO_5043943030" description="Receptor-like serine/threonine-protein kinase" evidence="18">
    <location>
        <begin position="28"/>
        <end position="780"/>
    </location>
</feature>
<sequence>MSNCQPTLCLSFSLLLLLLLGSKPVNSQQPQANISLGSSLAAGASQDYWLSPSGEFAFGFQQVTGGARGNSFLLAIWFNRIPQRTVVWSANRNELVPGGSTIKLNEDGNLILADPSGRPVWNPNSVGSGVSYGALLDTGNFVLADRNATVLWESFDQPTDTILPMQTLLRGTELIAKYSSTNYSNGRFKLDFQTNGNLEFETTHYPQMRSNYPYYESATVTADNLSYNRSGSLFIASTNGTILGNVFDNRESINDFYQRVTIDHDGVVRQYVHPKRNNMSRWPMEWTVSDSQPPNICTGIKGFIGNGACGFNSYCQMESGRFPRCSCPQGYVFMDPMDHSSGCVRNFAPQDCAVKEGQDDDGDQFDFVEMVNTDFPNGDYQFLNSVSEDMCREACLSDCLCDAVLFRDGQCYKKRMPMSNGNVDPTNGGKTLFKVRRQDSTSITNKKDHSHLNTNVGWFLLGGSIFINLIFLLASCPWRKNPPNSIDGETLDQGALSSNLRRFTYKEMETTTGGFKQVLEKMHEMEGHDVREFTTEVTIIGETNHKNLARLVGFCNEGQHRLLVYEFMSNGSLADLLFRREVRPNWYTRTQIAYSIARGLAYLHEECITQIIHCDIKPQNILLDGSMTAKISDFGISKLMKANQTRTTTAIRGTKGYLAPEWFRNVPVTAKVDVHSFGILLLELVCCRKNFMMEVEKEEEMVLVDWAYDCYCKRKLHKLVEEDEEAMEDMRRVERFVKVGIWCIQEDPSLRPGMKKVVHMLEGALLVSKPPDPSSFISSI</sequence>
<evidence type="ECO:0000256" key="14">
    <source>
        <dbReference type="ARBA" id="ARBA00023180"/>
    </source>
</evidence>
<dbReference type="CDD" id="cd00028">
    <property type="entry name" value="B_lectin"/>
    <property type="match status" value="1"/>
</dbReference>
<evidence type="ECO:0000256" key="12">
    <source>
        <dbReference type="ARBA" id="ARBA00023157"/>
    </source>
</evidence>
<dbReference type="InterPro" id="IPR036426">
    <property type="entry name" value="Bulb-type_lectin_dom_sf"/>
</dbReference>
<evidence type="ECO:0000256" key="2">
    <source>
        <dbReference type="ARBA" id="ARBA00022527"/>
    </source>
</evidence>
<name>A0AAV2EYR0_9ROSI</name>
<evidence type="ECO:0000259" key="20">
    <source>
        <dbReference type="PROSITE" id="PS50927"/>
    </source>
</evidence>
<dbReference type="PROSITE" id="PS50927">
    <property type="entry name" value="BULB_LECTIN"/>
    <property type="match status" value="1"/>
</dbReference>
<comment type="catalytic activity">
    <reaction evidence="15 17">
        <text>L-threonyl-[protein] + ATP = O-phospho-L-threonyl-[protein] + ADP + H(+)</text>
        <dbReference type="Rhea" id="RHEA:46608"/>
        <dbReference type="Rhea" id="RHEA-COMP:11060"/>
        <dbReference type="Rhea" id="RHEA-COMP:11605"/>
        <dbReference type="ChEBI" id="CHEBI:15378"/>
        <dbReference type="ChEBI" id="CHEBI:30013"/>
        <dbReference type="ChEBI" id="CHEBI:30616"/>
        <dbReference type="ChEBI" id="CHEBI:61977"/>
        <dbReference type="ChEBI" id="CHEBI:456216"/>
        <dbReference type="EC" id="2.7.11.1"/>
    </reaction>
</comment>
<organism evidence="22 23">
    <name type="scientific">Linum trigynum</name>
    <dbReference type="NCBI Taxonomy" id="586398"/>
    <lineage>
        <taxon>Eukaryota</taxon>
        <taxon>Viridiplantae</taxon>
        <taxon>Streptophyta</taxon>
        <taxon>Embryophyta</taxon>
        <taxon>Tracheophyta</taxon>
        <taxon>Spermatophyta</taxon>
        <taxon>Magnoliopsida</taxon>
        <taxon>eudicotyledons</taxon>
        <taxon>Gunneridae</taxon>
        <taxon>Pentapetalae</taxon>
        <taxon>rosids</taxon>
        <taxon>fabids</taxon>
        <taxon>Malpighiales</taxon>
        <taxon>Linaceae</taxon>
        <taxon>Linum</taxon>
    </lineage>
</organism>
<keyword evidence="8 17" id="KW-0418">Kinase</keyword>
<dbReference type="SMART" id="SM00108">
    <property type="entry name" value="B_lectin"/>
    <property type="match status" value="1"/>
</dbReference>
<evidence type="ECO:0000256" key="13">
    <source>
        <dbReference type="ARBA" id="ARBA00023170"/>
    </source>
</evidence>
<evidence type="ECO:0000256" key="4">
    <source>
        <dbReference type="ARBA" id="ARBA00022679"/>
    </source>
</evidence>
<dbReference type="Gene3D" id="3.30.200.20">
    <property type="entry name" value="Phosphorylase Kinase, domain 1"/>
    <property type="match status" value="1"/>
</dbReference>
<reference evidence="22 23" key="1">
    <citation type="submission" date="2024-04" db="EMBL/GenBank/DDBJ databases">
        <authorList>
            <person name="Fracassetti M."/>
        </authorList>
    </citation>
    <scope>NUCLEOTIDE SEQUENCE [LARGE SCALE GENOMIC DNA]</scope>
</reference>
<keyword evidence="9 17" id="KW-0067">ATP-binding</keyword>
<evidence type="ECO:0000256" key="9">
    <source>
        <dbReference type="ARBA" id="ARBA00022840"/>
    </source>
</evidence>
<dbReference type="Pfam" id="PF00069">
    <property type="entry name" value="Pkinase"/>
    <property type="match status" value="1"/>
</dbReference>
<dbReference type="SUPFAM" id="SSF51110">
    <property type="entry name" value="alpha-D-mannose-specific plant lectins"/>
    <property type="match status" value="1"/>
</dbReference>
<keyword evidence="2 17" id="KW-0723">Serine/threonine-protein kinase</keyword>
<dbReference type="AlphaFoldDB" id="A0AAV2EYR0"/>
<dbReference type="Gene3D" id="1.10.510.10">
    <property type="entry name" value="Transferase(Phosphotransferase) domain 1"/>
    <property type="match status" value="1"/>
</dbReference>
<dbReference type="Proteomes" id="UP001497516">
    <property type="component" value="Chromosome 5"/>
</dbReference>
<keyword evidence="12" id="KW-1015">Disulfide bond</keyword>
<dbReference type="PIRSF" id="PIRSF000641">
    <property type="entry name" value="SRK"/>
    <property type="match status" value="1"/>
</dbReference>
<dbReference type="GO" id="GO:0005524">
    <property type="term" value="F:ATP binding"/>
    <property type="evidence" value="ECO:0007669"/>
    <property type="project" value="UniProtKB-KW"/>
</dbReference>
<dbReference type="SUPFAM" id="SSF56112">
    <property type="entry name" value="Protein kinase-like (PK-like)"/>
    <property type="match status" value="1"/>
</dbReference>
<feature type="domain" description="Protein kinase" evidence="19">
    <location>
        <begin position="485"/>
        <end position="766"/>
    </location>
</feature>
<keyword evidence="3" id="KW-0245">EGF-like domain</keyword>
<evidence type="ECO:0000256" key="18">
    <source>
        <dbReference type="SAM" id="SignalP"/>
    </source>
</evidence>
<comment type="similarity">
    <text evidence="17">Belongs to the protein kinase superfamily. Ser/Thr protein kinase family.</text>
</comment>
<keyword evidence="4 17" id="KW-0808">Transferase</keyword>
<keyword evidence="13" id="KW-0675">Receptor</keyword>
<protein>
    <recommendedName>
        <fullName evidence="17">Receptor-like serine/threonine-protein kinase</fullName>
        <ecNumber evidence="17">2.7.11.1</ecNumber>
    </recommendedName>
</protein>